<reference evidence="1 2" key="3">
    <citation type="journal article" date="2022" name="Microbiol. Spectr.">
        <title>Folding features and dynamics of 3D genome architecture in plant fungal pathogens.</title>
        <authorList>
            <person name="Xia C."/>
        </authorList>
    </citation>
    <scope>NUCLEOTIDE SEQUENCE [LARGE SCALE GENOMIC DNA]</scope>
    <source>
        <strain evidence="1 2">93-210</strain>
    </source>
</reference>
<proteinExistence type="predicted"/>
<evidence type="ECO:0000313" key="2">
    <source>
        <dbReference type="Proteomes" id="UP001060170"/>
    </source>
</evidence>
<dbReference type="EMBL" id="CM045872">
    <property type="protein sequence ID" value="KAI7949545.1"/>
    <property type="molecule type" value="Genomic_DNA"/>
</dbReference>
<dbReference type="Proteomes" id="UP001060170">
    <property type="component" value="Chromosome 8"/>
</dbReference>
<comment type="caution">
    <text evidence="1">The sequence shown here is derived from an EMBL/GenBank/DDBJ whole genome shotgun (WGS) entry which is preliminary data.</text>
</comment>
<organism evidence="1 2">
    <name type="scientific">Puccinia striiformis f. sp. tritici</name>
    <dbReference type="NCBI Taxonomy" id="168172"/>
    <lineage>
        <taxon>Eukaryota</taxon>
        <taxon>Fungi</taxon>
        <taxon>Dikarya</taxon>
        <taxon>Basidiomycota</taxon>
        <taxon>Pucciniomycotina</taxon>
        <taxon>Pucciniomycetes</taxon>
        <taxon>Pucciniales</taxon>
        <taxon>Pucciniaceae</taxon>
        <taxon>Puccinia</taxon>
    </lineage>
</organism>
<name>A0ACC0EAG9_9BASI</name>
<reference evidence="2" key="1">
    <citation type="journal article" date="2018" name="BMC Genomics">
        <title>Genomic insights into host adaptation between the wheat stripe rust pathogen (Puccinia striiformis f. sp. tritici) and the barley stripe rust pathogen (Puccinia striiformis f. sp. hordei).</title>
        <authorList>
            <person name="Xia C."/>
            <person name="Wang M."/>
            <person name="Yin C."/>
            <person name="Cornejo O.E."/>
            <person name="Hulbert S.H."/>
            <person name="Chen X."/>
        </authorList>
    </citation>
    <scope>NUCLEOTIDE SEQUENCE [LARGE SCALE GENOMIC DNA]</scope>
    <source>
        <strain evidence="2">93-210</strain>
    </source>
</reference>
<gene>
    <name evidence="1" type="ORF">MJO28_008366</name>
</gene>
<keyword evidence="2" id="KW-1185">Reference proteome</keyword>
<evidence type="ECO:0000313" key="1">
    <source>
        <dbReference type="EMBL" id="KAI7949545.1"/>
    </source>
</evidence>
<reference evidence="2" key="2">
    <citation type="journal article" date="2018" name="Mol. Plant Microbe Interact.">
        <title>Genome sequence resources for the wheat stripe rust pathogen (Puccinia striiformis f. sp. tritici) and the barley stripe rust pathogen (Puccinia striiformis f. sp. hordei).</title>
        <authorList>
            <person name="Xia C."/>
            <person name="Wang M."/>
            <person name="Yin C."/>
            <person name="Cornejo O.E."/>
            <person name="Hulbert S.H."/>
            <person name="Chen X."/>
        </authorList>
    </citation>
    <scope>NUCLEOTIDE SEQUENCE [LARGE SCALE GENOMIC DNA]</scope>
    <source>
        <strain evidence="2">93-210</strain>
    </source>
</reference>
<sequence>MMIETQLPKPWEKILLRLMMDRIAAKNDIVLKDVRHVNSYGLVLDLLFMGLQQPSEMAGPPVMPLRYRDTSTEAQHPIRLYGRHGDKIHILLRITADDSRELIQGFSLFISICFGSLCFTDLHNSLLTDPNNNDNISHNSKHCWPLDGAAKERTAQAYPCVSDHKIDQFHSQIQQVLMARGSTTFSKIVNK</sequence>
<accession>A0ACC0EAG9</accession>
<protein>
    <submittedName>
        <fullName evidence="1">Uncharacterized protein</fullName>
    </submittedName>
</protein>